<dbReference type="SMART" id="SM00645">
    <property type="entry name" value="Pept_C1"/>
    <property type="match status" value="1"/>
</dbReference>
<dbReference type="EMBL" id="NCKU01000447">
    <property type="protein sequence ID" value="RWS15465.1"/>
    <property type="molecule type" value="Genomic_DNA"/>
</dbReference>
<evidence type="ECO:0000256" key="6">
    <source>
        <dbReference type="ARBA" id="ARBA00023157"/>
    </source>
</evidence>
<evidence type="ECO:0000256" key="3">
    <source>
        <dbReference type="ARBA" id="ARBA00022801"/>
    </source>
</evidence>
<evidence type="ECO:0000313" key="10">
    <source>
        <dbReference type="Proteomes" id="UP000285301"/>
    </source>
</evidence>
<comment type="caution">
    <text evidence="9">The sequence shown here is derived from an EMBL/GenBank/DDBJ whole genome shotgun (WGS) entry which is preliminary data.</text>
</comment>
<feature type="domain" description="Peptidase C1A papain C-terminal" evidence="7">
    <location>
        <begin position="119"/>
        <end position="265"/>
    </location>
</feature>
<sequence length="265" mass="29543">MRHKSILLKSFTLKLNDEKKHNKVYSANEESYRRKVFAQNLKKILESNLEADLGMRSFKLAVNHYADMTPQEFALKMTGLRRGKPPTILKAAYRASFNRTSNRTIPVRPFNRTLKATKLPKNFDWREKGVVTSVNNQGECGACWALAASAALESHNAIKTGKLVRLSSQNLIDCVTEGSDGCEGGLMDPAFDYVHKNDGIDTEESYPYEGRKSVCRYSEAAKGASCKGYVDIEPFDEVAMMQAVANSGPIVVGLDGDSLFFQFYS</sequence>
<proteinExistence type="inferred from homology"/>
<dbReference type="Pfam" id="PF08246">
    <property type="entry name" value="Inhibitor_I29"/>
    <property type="match status" value="1"/>
</dbReference>
<feature type="domain" description="Cathepsin propeptide inhibitor" evidence="8">
    <location>
        <begin position="19"/>
        <end position="73"/>
    </location>
</feature>
<gene>
    <name evidence="9" type="ORF">B4U79_06202</name>
</gene>
<evidence type="ECO:0000256" key="2">
    <source>
        <dbReference type="ARBA" id="ARBA00022670"/>
    </source>
</evidence>
<evidence type="ECO:0000313" key="9">
    <source>
        <dbReference type="EMBL" id="RWS15465.1"/>
    </source>
</evidence>
<dbReference type="FunFam" id="3.90.70.10:FF:000332">
    <property type="entry name" value="Cathepsin L1"/>
    <property type="match status" value="1"/>
</dbReference>
<dbReference type="SMART" id="SM00848">
    <property type="entry name" value="Inhibitor_I29"/>
    <property type="match status" value="1"/>
</dbReference>
<reference evidence="9 10" key="1">
    <citation type="journal article" date="2018" name="Gigascience">
        <title>Genomes of trombidid mites reveal novel predicted allergens and laterally-transferred genes associated with secondary metabolism.</title>
        <authorList>
            <person name="Dong X."/>
            <person name="Chaisiri K."/>
            <person name="Xia D."/>
            <person name="Armstrong S.D."/>
            <person name="Fang Y."/>
            <person name="Donnelly M.J."/>
            <person name="Kadowaki T."/>
            <person name="McGarry J.W."/>
            <person name="Darby A.C."/>
            <person name="Makepeace B.L."/>
        </authorList>
    </citation>
    <scope>NUCLEOTIDE SEQUENCE [LARGE SCALE GENOMIC DNA]</scope>
    <source>
        <strain evidence="9">UoL-WK</strain>
    </source>
</reference>
<dbReference type="InterPro" id="IPR013201">
    <property type="entry name" value="Prot_inhib_I29"/>
</dbReference>
<dbReference type="STRING" id="1965070.A0A3S3PS67"/>
<name>A0A3S3PS67_9ACAR</name>
<dbReference type="InterPro" id="IPR013128">
    <property type="entry name" value="Peptidase_C1A"/>
</dbReference>
<dbReference type="GO" id="GO:0006508">
    <property type="term" value="P:proteolysis"/>
    <property type="evidence" value="ECO:0007669"/>
    <property type="project" value="UniProtKB-KW"/>
</dbReference>
<dbReference type="InterPro" id="IPR000668">
    <property type="entry name" value="Peptidase_C1A_C"/>
</dbReference>
<dbReference type="PROSITE" id="PS00139">
    <property type="entry name" value="THIOL_PROTEASE_CYS"/>
    <property type="match status" value="1"/>
</dbReference>
<accession>A0A3S3PS67</accession>
<protein>
    <submittedName>
        <fullName evidence="9">Cathepsin L1-like protein</fullName>
    </submittedName>
</protein>
<evidence type="ECO:0000259" key="7">
    <source>
        <dbReference type="SMART" id="SM00645"/>
    </source>
</evidence>
<keyword evidence="5" id="KW-0865">Zymogen</keyword>
<dbReference type="CDD" id="cd02248">
    <property type="entry name" value="Peptidase_C1A"/>
    <property type="match status" value="1"/>
</dbReference>
<dbReference type="GO" id="GO:0008234">
    <property type="term" value="F:cysteine-type peptidase activity"/>
    <property type="evidence" value="ECO:0007669"/>
    <property type="project" value="UniProtKB-KW"/>
</dbReference>
<keyword evidence="3" id="KW-0378">Hydrolase</keyword>
<keyword evidence="2" id="KW-0645">Protease</keyword>
<organism evidence="9 10">
    <name type="scientific">Dinothrombium tinctorium</name>
    <dbReference type="NCBI Taxonomy" id="1965070"/>
    <lineage>
        <taxon>Eukaryota</taxon>
        <taxon>Metazoa</taxon>
        <taxon>Ecdysozoa</taxon>
        <taxon>Arthropoda</taxon>
        <taxon>Chelicerata</taxon>
        <taxon>Arachnida</taxon>
        <taxon>Acari</taxon>
        <taxon>Acariformes</taxon>
        <taxon>Trombidiformes</taxon>
        <taxon>Prostigmata</taxon>
        <taxon>Anystina</taxon>
        <taxon>Parasitengona</taxon>
        <taxon>Trombidioidea</taxon>
        <taxon>Trombidiidae</taxon>
        <taxon>Dinothrombium</taxon>
    </lineage>
</organism>
<dbReference type="Proteomes" id="UP000285301">
    <property type="component" value="Unassembled WGS sequence"/>
</dbReference>
<dbReference type="InterPro" id="IPR039417">
    <property type="entry name" value="Peptidase_C1A_papain-like"/>
</dbReference>
<evidence type="ECO:0000256" key="5">
    <source>
        <dbReference type="ARBA" id="ARBA00023145"/>
    </source>
</evidence>
<keyword evidence="6" id="KW-1015">Disulfide bond</keyword>
<dbReference type="PANTHER" id="PTHR12411">
    <property type="entry name" value="CYSTEINE PROTEASE FAMILY C1-RELATED"/>
    <property type="match status" value="1"/>
</dbReference>
<dbReference type="InterPro" id="IPR038765">
    <property type="entry name" value="Papain-like_cys_pep_sf"/>
</dbReference>
<dbReference type="SUPFAM" id="SSF54001">
    <property type="entry name" value="Cysteine proteinases"/>
    <property type="match status" value="1"/>
</dbReference>
<evidence type="ECO:0000259" key="8">
    <source>
        <dbReference type="SMART" id="SM00848"/>
    </source>
</evidence>
<dbReference type="AlphaFoldDB" id="A0A3S3PS67"/>
<evidence type="ECO:0000256" key="4">
    <source>
        <dbReference type="ARBA" id="ARBA00022807"/>
    </source>
</evidence>
<keyword evidence="10" id="KW-1185">Reference proteome</keyword>
<dbReference type="Pfam" id="PF00112">
    <property type="entry name" value="Peptidase_C1"/>
    <property type="match status" value="1"/>
</dbReference>
<dbReference type="OrthoDB" id="10253408at2759"/>
<comment type="similarity">
    <text evidence="1">Belongs to the peptidase C1 family.</text>
</comment>
<evidence type="ECO:0000256" key="1">
    <source>
        <dbReference type="ARBA" id="ARBA00008455"/>
    </source>
</evidence>
<dbReference type="InterPro" id="IPR000169">
    <property type="entry name" value="Pept_cys_AS"/>
</dbReference>
<dbReference type="Gene3D" id="3.90.70.10">
    <property type="entry name" value="Cysteine proteinases"/>
    <property type="match status" value="1"/>
</dbReference>
<keyword evidence="4" id="KW-0788">Thiol protease</keyword>